<evidence type="ECO:0000256" key="1">
    <source>
        <dbReference type="SAM" id="Coils"/>
    </source>
</evidence>
<proteinExistence type="predicted"/>
<feature type="domain" description="Duffy-binding-like" evidence="9">
    <location>
        <begin position="1044"/>
        <end position="1143"/>
    </location>
</feature>
<feature type="compositionally biased region" description="Low complexity" evidence="2">
    <location>
        <begin position="1861"/>
        <end position="1875"/>
    </location>
</feature>
<feature type="region of interest" description="Disordered" evidence="2">
    <location>
        <begin position="2556"/>
        <end position="2699"/>
    </location>
</feature>
<evidence type="ECO:0000259" key="4">
    <source>
        <dbReference type="Pfam" id="PF03011"/>
    </source>
</evidence>
<feature type="domain" description="Duffy-antigen binding" evidence="5">
    <location>
        <begin position="1877"/>
        <end position="2090"/>
    </location>
</feature>
<protein>
    <submittedName>
        <fullName evidence="10">PfEMP1</fullName>
    </submittedName>
</protein>
<feature type="domain" description="Cysteine-rich interdomain region 1 gamma" evidence="8">
    <location>
        <begin position="515"/>
        <end position="563"/>
    </location>
</feature>
<feature type="compositionally biased region" description="Low complexity" evidence="2">
    <location>
        <begin position="2039"/>
        <end position="2052"/>
    </location>
</feature>
<evidence type="ECO:0000259" key="8">
    <source>
        <dbReference type="Pfam" id="PF18562"/>
    </source>
</evidence>
<evidence type="ECO:0000313" key="10">
    <source>
        <dbReference type="EMBL" id="KOB85479.1"/>
    </source>
</evidence>
<dbReference type="KEGG" id="pfd:PFDG_00840"/>
<evidence type="ECO:0000256" key="2">
    <source>
        <dbReference type="SAM" id="MobiDB-lite"/>
    </source>
</evidence>
<feature type="domain" description="Duffy-antigen binding" evidence="5">
    <location>
        <begin position="861"/>
        <end position="1019"/>
    </location>
</feature>
<feature type="region of interest" description="Disordered" evidence="2">
    <location>
        <begin position="1664"/>
        <end position="1807"/>
    </location>
</feature>
<feature type="domain" description="Duffy-binding-like" evidence="9">
    <location>
        <begin position="2164"/>
        <end position="2312"/>
    </location>
</feature>
<dbReference type="InterPro" id="IPR042202">
    <property type="entry name" value="Duffy-ag-bd_sf"/>
</dbReference>
<feature type="compositionally biased region" description="Polar residues" evidence="2">
    <location>
        <begin position="1950"/>
        <end position="1968"/>
    </location>
</feature>
<feature type="domain" description="Duffy-binding-like" evidence="4">
    <location>
        <begin position="579"/>
        <end position="725"/>
    </location>
</feature>
<dbReference type="Gene3D" id="1.10.1900.40">
    <property type="entry name" value="Acidic terminal segments, variant surface antigen of PfEMP1"/>
    <property type="match status" value="2"/>
</dbReference>
<feature type="transmembrane region" description="Helical" evidence="3">
    <location>
        <begin position="2707"/>
        <end position="2729"/>
    </location>
</feature>
<evidence type="ECO:0000259" key="7">
    <source>
        <dbReference type="Pfam" id="PF15447"/>
    </source>
</evidence>
<dbReference type="InterPro" id="IPR008602">
    <property type="entry name" value="Duffy-antigen-binding"/>
</dbReference>
<dbReference type="InterPro" id="IPR029210">
    <property type="entry name" value="PfEMP1_NTS"/>
</dbReference>
<gene>
    <name evidence="10" type="ORF">PFDG_00840</name>
</gene>
<dbReference type="EMBL" id="DS016140">
    <property type="protein sequence ID" value="KOB85479.1"/>
    <property type="molecule type" value="Genomic_DNA"/>
</dbReference>
<feature type="domain" description="Cysteine-rich interdomain region 1 gamma" evidence="8">
    <location>
        <begin position="2358"/>
        <end position="2407"/>
    </location>
</feature>
<feature type="region of interest" description="Disordered" evidence="2">
    <location>
        <begin position="2032"/>
        <end position="2057"/>
    </location>
</feature>
<feature type="region of interest" description="Disordered" evidence="2">
    <location>
        <begin position="1857"/>
        <end position="1879"/>
    </location>
</feature>
<feature type="compositionally biased region" description="Basic and acidic residues" evidence="2">
    <location>
        <begin position="1680"/>
        <end position="1709"/>
    </location>
</feature>
<dbReference type="GO" id="GO:0046789">
    <property type="term" value="F:host cell surface receptor binding"/>
    <property type="evidence" value="ECO:0007669"/>
    <property type="project" value="InterPro"/>
</dbReference>
<dbReference type="InterPro" id="IPR054595">
    <property type="entry name" value="DBL_C"/>
</dbReference>
<feature type="region of interest" description="Disordered" evidence="2">
    <location>
        <begin position="770"/>
        <end position="794"/>
    </location>
</feature>
<dbReference type="Proteomes" id="UP000054282">
    <property type="component" value="Unassembled WGS sequence"/>
</dbReference>
<sequence>MGSQTSKFSKTVVGNETHNSARNVLEKFALEIKNKASDDAKKYRSSLKGYLSQAKFYHPFSEHRRYYTGPCELDYAFHSNTPGNRREFRHPCAGRNKTRFSNEGEAECNSSRITGNKTEHGACAPYRRRHMCDLNLEHIDVHNTKNSNDLLGNILVTAKYEGESIVKNHPNRGSSEVCIALARSFADIGDIIRGRDMFLGNNETDKEQKVKLEKNLKNIFKKIYEELREEQTKRKGAKPKNGRAQIEARYKKDDDNYYQLREDWWALNREDVWKALTCSADGSEDYFIKSSDKEQSFSNEYCGHRQGSVPTNFDYVPQFLRWFTEWAEEFCRIKNIKIEHVTKTCTGESNNKHCSREGYDCKRTDLKKNEIFVDLECPNCEKACTSYNEWLKKKEGEFNKQKKKYEKEIENNQSNSHSTYDNELYNNLKTNYSSFENFVETLKEGAYCTNGIIEGKIDFNKQYDTFSHSQYCKSCPILGVKCENGQCNSLDDIKCTYGNEIPNRVTDKNNDIFIIDILLNDNKKKVLSNDLPDFKKCDLFKRLRRQNWNCKYKCNLHVCEQKNYNNEIDDERVISIKVFIKRWLESFLKDYNKLKENLNPCINSEKKQLLCIKDCYKNCDCVEKWITKKRDEWKSIKERYIEQYESKDEVFSSKLKTFLKQGLFPEYIKNALNKGETLDNMNESDGCNVPNNSKGKPCNNNDVINILLNRLKKKIETCKTQHDENKNNNSCKTLPPPPRRRLRSGRQVVRRSVQVVKRRRSDRHFVEVTKPVNGEGEEANGDTTVELPGPSVTPVPELPGPPATTPGVKPAPPAKVPSACEIVKVIFKGKSATDDIEGCRPKKDYKPWNCTSSQFKSGHTGACMPPRRQKLCVINLKTFEPKTSDELRNAFIKCAAIETHFLWKYYKEKNNVKNDKILESGYIPEDFKRMMYYTFGDYRDLCLDKNIGNDVSVVENNIKGVLTDSTKNGGTEITPDNWWKTIEKEVWDGMLCALSYNSKERSFKEDVRTQLTTTYGYSKIKFSDKSTTLEKFAQTPQFLRWMIEWGEDFCKKRKEKVDKLVEQCRGCDVSTDGSCERDVDGCKKCRDECTKYQKWLETWKGHYEKQKKKYKDDKKSYENDLDANNSEEAYQYLNKKLKKICQSDSTNGDCEYNCMGKNSTQSPDNTHMPASLDDEPEEVEGRCTCQKAPQPSAESDHKHEDSKDELVPKKTEVPKEVENPCANPSGIKHPVLATKVAHQMQQKAHQKMIENSVKNSEIGKGKSGESKSSLIGNIKNATFRNGRNPSRLTEEVCDITDNHTNDRRHGTKAYNGPCTGKDKVKNGFRLKIGTEWQTGEGIKISDPHLYLPPRRQHICTSNLEKINVDKVTGNGNVNDTFLVDVLLAAKMDAAKIKNVYKEQNGKSELTEENDKATVCRAIRYSFADIGDIIKGTDSWVNNRGEQTTQRNLVTIFDKIKTELEDNLNGKYATDDPKHTKLRADWWEANREEVWKAMKCSLKDVNTSEGDCIYKSRDRVPVDDYIPQRLRWMTEWAEWYCKEQSRLYGELEKECKECRSGKCDKGCEECKSKCKEYEQLVEKWEKQWRLISDKYKKLYEKAERAANGGDTSSGTGDTKDENDVVSFLKQLHDKNSDHKIYSTAAGYIHQEAHISDCKKQTLFCKNPSGSISSGTNNDQYAFRTQPHDHDDACKCKDRPPQTEDGRARLDRGEDGPLPPPKESLARSAGPSPRPPPPAQQPPPPQPAHKGGVARILLGRTANQDDEEEEEDADVEVEAEGVSNHQEDEGSPKEEVETAKKEGSSSPKEEVEKVNPCEIVKELFKDTSKFSDACGLKYGKNYGWKCVTPSGDKTDTGERAVRVARQTSESGETSGPSSSSGAICVPPRRRRLYIGKIKDWADTVETQTSGKESSQSDNKLRTAFIESAAIETFFLWHRYKKENKPQGVGSLPLQPPQLTVSGSGEQNPETSLKSGTIPPEFLRQMFYTLGDYRDICVGVKDNDVIEALKKSVYKDSSGEEKSKMTTNEISTKIKEFLQKQNSDTSSGPSRGGPASPSSKDPESWWNKHAESIWKGMVCALTYKEASGSDGEKKIEKDDDVYEKIFGKPPNNDNPQNSNNKLNPVTNGTYEKDYKYETVSFGASGTGAKSNDDTKLENFVVRPTYFRYLEEWGQNFCKERKKRLEKIEEECKVEENGGGSSHGGNEKKPKCSCDGESCEDMFSKKYDIISSFLCLDCGKSCRSYRKWIDIKKTEFQKQKRAYGQQKEKAKSSSDPQFVTELENYGSIDLFLQKLGRFSNNNSGCSNIKFDENGDTFKPAKNCKPCSKFKIDCQKGNCDNSKGNNCNGKKVITASNIENEGISIGNVDMLVSDDSATEFKDGLSECKDKGIFKGIRKDIWKCRNVCGYVVCKPENFNDGTYAKVYIQIRELIKRWLEYFFDDYKKIKHKISHCINSGNKSTCTNDCPNKCKCVRKWIEEKKNEWKTLKERFNGQYKSETSGDYPVRSFLEELIPQIPVANAKNKVIKLSEFDNSCGCNAKASSTNGKNEDAIECMLDKLGERATSCQKQHSDKTEQQCKESSTHLEDEEPLEETEDVKAPNICPVLPKPQAEKEDGCKTDAPQPDVKEKEEEKEEENDKGDEEQEEEEEEEDDEEDEEDEEEEEESSDENHDDDSDYETEDEDQDELDTAGPLSPSESQPKRLPREFPSPELKNAMLFSTILCMVGIGFAAFTYFFLKKKPKSPVDLIRVLDIHKGDYGIPTSKSSNRYIPYVSDTYKGKTYIYMEGDSDSGHYYEDTTDITSSESEYEEMDINDIYVPGSPKYKTLIEVVLEPSKRDTPSSDTPMNKFTDEEWNELKHDFISQYIQSRLPMDVPQYDVSTELPMNIVGNVLDDGMDEKPFITSIHDRDLYTGEEISYNIHMSTNIMDDTSYVSNNVYSGIDLINDTLSRNKHIDIYDEVLKRKENELYGTNYKKNTSNNNVAKLTNSDPIMNQLDLLHRWLDRHRDMCEKWNKKEELLEKLNEEWNKDNDGGNVTNDNKRLNTDVSIQIDMDETKGKKEFSNMDTNVDTPTMDNILDDLETYNEPFYDIYEDDIYYDVNDENPSVNDIPMDHNKVDVPKKVHVEMKIHNNTSNGSLEQEFPISDVWNI</sequence>
<name>A0A0L7LXY3_PLAF4</name>
<accession>A0A0L7LXY3</accession>
<evidence type="ECO:0000259" key="9">
    <source>
        <dbReference type="Pfam" id="PF22672"/>
    </source>
</evidence>
<evidence type="ECO:0000259" key="5">
    <source>
        <dbReference type="Pfam" id="PF05424"/>
    </source>
</evidence>
<feature type="domain" description="Duffy-binding-like" evidence="4">
    <location>
        <begin position="2423"/>
        <end position="2565"/>
    </location>
</feature>
<dbReference type="GO" id="GO:0016020">
    <property type="term" value="C:membrane"/>
    <property type="evidence" value="ECO:0007669"/>
    <property type="project" value="InterPro"/>
</dbReference>
<keyword evidence="1" id="KW-0175">Coiled coil</keyword>
<dbReference type="Gene3D" id="1.20.58.830">
    <property type="match status" value="4"/>
</dbReference>
<dbReference type="InterPro" id="IPR041480">
    <property type="entry name" value="CIDR1_gamma"/>
</dbReference>
<evidence type="ECO:0000259" key="6">
    <source>
        <dbReference type="Pfam" id="PF15445"/>
    </source>
</evidence>
<dbReference type="Pfam" id="PF03011">
    <property type="entry name" value="PFEMP"/>
    <property type="match status" value="2"/>
</dbReference>
<dbReference type="Pfam" id="PF22672">
    <property type="entry name" value="DBL_C"/>
    <property type="match status" value="3"/>
</dbReference>
<dbReference type="OrthoDB" id="379185at2759"/>
<reference evidence="11" key="1">
    <citation type="submission" date="2006-09" db="EMBL/GenBank/DDBJ databases">
        <title>Annotation of Plasmodium falciparum Dd2.</title>
        <authorList>
            <consortium name="The Broad Institute Genome Sequencing Platform"/>
            <person name="Volkman S.K."/>
            <person name="Neafsey D.E."/>
            <person name="Dash A.P."/>
            <person name="Chitnis C.E."/>
            <person name="Hartl D.L."/>
            <person name="Young S.K."/>
            <person name="Zeng Q."/>
            <person name="Koehrsen M."/>
            <person name="Alvarado L."/>
            <person name="Berlin A."/>
            <person name="Borenstein D."/>
            <person name="Chapman S.B."/>
            <person name="Chen Z."/>
            <person name="Engels R."/>
            <person name="Freedman E."/>
            <person name="Gellesch M."/>
            <person name="Goldberg J."/>
            <person name="Griggs A."/>
            <person name="Gujja S."/>
            <person name="Heilman E.R."/>
            <person name="Heiman D.I."/>
            <person name="Howarth C."/>
            <person name="Jen D."/>
            <person name="Larson L."/>
            <person name="Mehta T."/>
            <person name="Neiman D."/>
            <person name="Park D."/>
            <person name="Pearson M."/>
            <person name="Roberts A."/>
            <person name="Saif S."/>
            <person name="Shea T."/>
            <person name="Shenoy N."/>
            <person name="Sisk P."/>
            <person name="Stolte C."/>
            <person name="Sykes S."/>
            <person name="Walk T."/>
            <person name="White J."/>
            <person name="Yandava C."/>
            <person name="Haas B."/>
            <person name="Henn M.R."/>
            <person name="Nusbaum C."/>
            <person name="Birren B."/>
        </authorList>
    </citation>
    <scope>NUCLEOTIDE SEQUENCE [LARGE SCALE GENOMIC DNA]</scope>
</reference>
<dbReference type="VEuPathDB" id="PlasmoDB:PfDd2_110053300"/>
<dbReference type="SUPFAM" id="SSF140924">
    <property type="entry name" value="Duffy binding domain-like"/>
    <property type="match status" value="6"/>
</dbReference>
<feature type="region of interest" description="Disordered" evidence="2">
    <location>
        <begin position="1939"/>
        <end position="1969"/>
    </location>
</feature>
<feature type="domain" description="Duffy-binding-like" evidence="9">
    <location>
        <begin position="325"/>
        <end position="470"/>
    </location>
</feature>
<evidence type="ECO:0000313" key="11">
    <source>
        <dbReference type="Proteomes" id="UP000054282"/>
    </source>
</evidence>
<dbReference type="Gene3D" id="1.20.58.1930">
    <property type="match status" value="2"/>
</dbReference>
<dbReference type="FunFam" id="1.20.1310.20:FF:000003">
    <property type="entry name" value="Erythrocyte membrane protein 1, PfEMP1"/>
    <property type="match status" value="1"/>
</dbReference>
<feature type="compositionally biased region" description="Acidic residues" evidence="2">
    <location>
        <begin position="2578"/>
        <end position="2587"/>
    </location>
</feature>
<feature type="domain" description="Duffy-antigen binding" evidence="5">
    <location>
        <begin position="121"/>
        <end position="321"/>
    </location>
</feature>
<dbReference type="FunFam" id="1.10.1900.40:FF:000004">
    <property type="entry name" value="Erythrocyte membrane protein 1, PfEMP1"/>
    <property type="match status" value="1"/>
</dbReference>
<dbReference type="Pfam" id="PF15445">
    <property type="entry name" value="ATS"/>
    <property type="match status" value="1"/>
</dbReference>
<organism evidence="10 11">
    <name type="scientific">Plasmodium falciparum (isolate Dd2)</name>
    <dbReference type="NCBI Taxonomy" id="57267"/>
    <lineage>
        <taxon>Eukaryota</taxon>
        <taxon>Sar</taxon>
        <taxon>Alveolata</taxon>
        <taxon>Apicomplexa</taxon>
        <taxon>Aconoidasida</taxon>
        <taxon>Haemosporida</taxon>
        <taxon>Plasmodiidae</taxon>
        <taxon>Plasmodium</taxon>
        <taxon>Plasmodium (Laverania)</taxon>
    </lineage>
</organism>
<feature type="compositionally biased region" description="Basic and acidic residues" evidence="2">
    <location>
        <begin position="1194"/>
        <end position="1218"/>
    </location>
</feature>
<dbReference type="Pfam" id="PF15447">
    <property type="entry name" value="NTS"/>
    <property type="match status" value="1"/>
</dbReference>
<feature type="region of interest" description="Disordered" evidence="2">
    <location>
        <begin position="719"/>
        <end position="748"/>
    </location>
</feature>
<feature type="domain" description="Plasmodium falciparum erythrocyte membrane protein 1 acidic terminal segment" evidence="6">
    <location>
        <begin position="2712"/>
        <end position="3141"/>
    </location>
</feature>
<dbReference type="InterPro" id="IPR044932">
    <property type="entry name" value="PfEMP1_ATS_sf"/>
</dbReference>
<dbReference type="FunFam" id="1.20.58.1930:FF:000001">
    <property type="entry name" value="Erythrocyte membrane protein 1, PfEMP1"/>
    <property type="match status" value="1"/>
</dbReference>
<dbReference type="InterPro" id="IPR004258">
    <property type="entry name" value="DBL"/>
</dbReference>
<dbReference type="OMA" id="YDCKRTD"/>
<keyword evidence="3" id="KW-1133">Transmembrane helix</keyword>
<feature type="compositionally biased region" description="Basic and acidic residues" evidence="2">
    <location>
        <begin position="2561"/>
        <end position="2577"/>
    </location>
</feature>
<dbReference type="FunFam" id="1.20.58.830:FF:000021">
    <property type="entry name" value="Erythrocyte membrane protein 1, PfEMP1"/>
    <property type="match status" value="1"/>
</dbReference>
<feature type="compositionally biased region" description="Acidic residues" evidence="2">
    <location>
        <begin position="2623"/>
        <end position="2680"/>
    </location>
</feature>
<dbReference type="Gene3D" id="1.20.1310.20">
    <property type="entry name" value="Duffy-antigen binding domain"/>
    <property type="match status" value="4"/>
</dbReference>
<dbReference type="Pfam" id="PF05424">
    <property type="entry name" value="Duffy_binding"/>
    <property type="match status" value="4"/>
</dbReference>
<dbReference type="FunFam" id="1.10.1900.40:FF:000001">
    <property type="entry name" value="Erythrocyte membrane protein 1"/>
    <property type="match status" value="1"/>
</dbReference>
<reference evidence="11" key="2">
    <citation type="submission" date="2006-09" db="EMBL/GenBank/DDBJ databases">
        <title>The genome sequence of Plasmodium falciparum Dd2.</title>
        <authorList>
            <consortium name="The Broad Institute Genome Sequencing Platform"/>
            <person name="Birren B."/>
            <person name="Lander E."/>
            <person name="Galagan J."/>
            <person name="Nusbaum C."/>
            <person name="Devon K."/>
            <person name="Henn M."/>
            <person name="Jaffe D."/>
            <person name="Butler J."/>
            <person name="Alvarez P."/>
            <person name="Gnerre S."/>
            <person name="Grabherr M."/>
            <person name="Kleber M."/>
            <person name="Mauceli E."/>
            <person name="Brockman W."/>
            <person name="MacCallum I.A."/>
            <person name="Rounsley S."/>
            <person name="Young S."/>
            <person name="LaButti K."/>
            <person name="Pushparaj V."/>
            <person name="DeCaprio D."/>
            <person name="Crawford M."/>
            <person name="Koehrsen M."/>
            <person name="Engels R."/>
            <person name="Montgomery P."/>
            <person name="Pearson M."/>
            <person name="Howarth C."/>
            <person name="Larson L."/>
            <person name="Luoma S."/>
            <person name="White J."/>
            <person name="Kodira C."/>
            <person name="Zeng Q."/>
            <person name="O'Leary S."/>
            <person name="Yandava C."/>
            <person name="Alvarado L."/>
            <person name="Wirth D."/>
            <person name="Volkman S."/>
            <person name="Hartl D."/>
        </authorList>
    </citation>
    <scope>NUCLEOTIDE SEQUENCE [LARGE SCALE GENOMIC DNA]</scope>
</reference>
<feature type="domain" description="Duffy-antigen binding" evidence="5">
    <location>
        <begin position="1346"/>
        <end position="1526"/>
    </location>
</feature>
<keyword evidence="3" id="KW-0812">Transmembrane</keyword>
<feature type="coiled-coil region" evidence="1">
    <location>
        <begin position="1100"/>
        <end position="1127"/>
    </location>
</feature>
<feature type="region of interest" description="Disordered" evidence="2">
    <location>
        <begin position="1159"/>
        <end position="1227"/>
    </location>
</feature>
<feature type="compositionally biased region" description="Acidic residues" evidence="2">
    <location>
        <begin position="1758"/>
        <end position="1773"/>
    </location>
</feature>
<dbReference type="InterPro" id="IPR029211">
    <property type="entry name" value="PfEMP1_ATS"/>
</dbReference>
<feature type="compositionally biased region" description="Basic and acidic residues" evidence="2">
    <location>
        <begin position="1779"/>
        <end position="1807"/>
    </location>
</feature>
<feature type="compositionally biased region" description="Polar residues" evidence="2">
    <location>
        <begin position="1664"/>
        <end position="1674"/>
    </location>
</feature>
<keyword evidence="3" id="KW-0472">Membrane</keyword>
<dbReference type="Pfam" id="PF18562">
    <property type="entry name" value="CIDR1_gamma"/>
    <property type="match status" value="2"/>
</dbReference>
<feature type="domain" description="Plasmodium falciparum erythrocyte membrane protein-1 N-terminal segment" evidence="7">
    <location>
        <begin position="20"/>
        <end position="55"/>
    </location>
</feature>
<evidence type="ECO:0000256" key="3">
    <source>
        <dbReference type="SAM" id="Phobius"/>
    </source>
</evidence>
<feature type="compositionally biased region" description="Pro residues" evidence="2">
    <location>
        <begin position="1726"/>
        <end position="1741"/>
    </location>
</feature>